<dbReference type="EMBL" id="AUZY01004984">
    <property type="protein sequence ID" value="EQD60428.1"/>
    <property type="molecule type" value="Genomic_DNA"/>
</dbReference>
<dbReference type="EMBL" id="AUZX01014353">
    <property type="protein sequence ID" value="EQD32535.1"/>
    <property type="molecule type" value="Genomic_DNA"/>
</dbReference>
<proteinExistence type="predicted"/>
<comment type="caution">
    <text evidence="1">The sequence shown here is derived from an EMBL/GenBank/DDBJ whole genome shotgun (WGS) entry which is preliminary data.</text>
</comment>
<name>T0ZRS9_9ZZZZ</name>
<accession>T0ZRS9</accession>
<reference evidence="1" key="1">
    <citation type="submission" date="2013-08" db="EMBL/GenBank/DDBJ databases">
        <authorList>
            <person name="Mendez C."/>
            <person name="Richter M."/>
            <person name="Ferrer M."/>
            <person name="Sanchez J."/>
        </authorList>
    </citation>
    <scope>NUCLEOTIDE SEQUENCE</scope>
</reference>
<dbReference type="EMBL" id="AUZZ01007627">
    <property type="protein sequence ID" value="EQD41589.1"/>
    <property type="molecule type" value="Genomic_DNA"/>
</dbReference>
<evidence type="ECO:0000313" key="1">
    <source>
        <dbReference type="EMBL" id="EQD32535.1"/>
    </source>
</evidence>
<organism evidence="1">
    <name type="scientific">mine drainage metagenome</name>
    <dbReference type="NCBI Taxonomy" id="410659"/>
    <lineage>
        <taxon>unclassified sequences</taxon>
        <taxon>metagenomes</taxon>
        <taxon>ecological metagenomes</taxon>
    </lineage>
</organism>
<dbReference type="SUPFAM" id="SSF51197">
    <property type="entry name" value="Clavaminate synthase-like"/>
    <property type="match status" value="1"/>
</dbReference>
<gene>
    <name evidence="1" type="ORF">B1A_19459</name>
    <name evidence="3" type="ORF">B1B_07792</name>
    <name evidence="2" type="ORF">B2A_10595</name>
</gene>
<dbReference type="AlphaFoldDB" id="T0ZRS9"/>
<evidence type="ECO:0000313" key="3">
    <source>
        <dbReference type="EMBL" id="EQD60428.1"/>
    </source>
</evidence>
<dbReference type="InterPro" id="IPR027443">
    <property type="entry name" value="IPNS-like_sf"/>
</dbReference>
<protein>
    <submittedName>
        <fullName evidence="1">Oxidoreductase</fullName>
    </submittedName>
</protein>
<reference evidence="1" key="2">
    <citation type="journal article" date="2014" name="ISME J.">
        <title>Microbial stratification in low pH oxic and suboxic macroscopic growths along an acid mine drainage.</title>
        <authorList>
            <person name="Mendez-Garcia C."/>
            <person name="Mesa V."/>
            <person name="Sprenger R.R."/>
            <person name="Richter M."/>
            <person name="Diez M.S."/>
            <person name="Solano J."/>
            <person name="Bargiela R."/>
            <person name="Golyshina O.V."/>
            <person name="Manteca A."/>
            <person name="Ramos J.L."/>
            <person name="Gallego J.R."/>
            <person name="Llorente I."/>
            <person name="Martins Dos Santos V.A."/>
            <person name="Jensen O.N."/>
            <person name="Pelaez A.I."/>
            <person name="Sanchez J."/>
            <person name="Ferrer M."/>
        </authorList>
    </citation>
    <scope>NUCLEOTIDE SEQUENCE</scope>
</reference>
<sequence length="102" mass="11631">MKQVPTLDMRRHDSAAIMVNIGDMPQRPSNHVYPWTTHRMVNPTGEGARQPRYPVPLFLHPTPDFLINALPGCISAAHPSRYPQPITVHGDRQQRLREIHPV</sequence>
<evidence type="ECO:0000313" key="2">
    <source>
        <dbReference type="EMBL" id="EQD41589.1"/>
    </source>
</evidence>
<dbReference type="Gene3D" id="2.60.120.330">
    <property type="entry name" value="B-lactam Antibiotic, Isopenicillin N Synthase, Chain"/>
    <property type="match status" value="1"/>
</dbReference>